<accession>A0AA38HG52</accession>
<dbReference type="GO" id="GO:0006355">
    <property type="term" value="P:regulation of DNA-templated transcription"/>
    <property type="evidence" value="ECO:0007669"/>
    <property type="project" value="InterPro"/>
</dbReference>
<keyword evidence="6" id="KW-0539">Nucleus</keyword>
<dbReference type="SUPFAM" id="SSF57716">
    <property type="entry name" value="Glucocorticoid receptor-like (DNA-binding domain)"/>
    <property type="match status" value="1"/>
</dbReference>
<evidence type="ECO:0000313" key="10">
    <source>
        <dbReference type="Proteomes" id="UP001168821"/>
    </source>
</evidence>
<evidence type="ECO:0000256" key="5">
    <source>
        <dbReference type="ARBA" id="ARBA00023163"/>
    </source>
</evidence>
<reference evidence="9" key="1">
    <citation type="journal article" date="2023" name="G3 (Bethesda)">
        <title>Whole genome assemblies of Zophobas morio and Tenebrio molitor.</title>
        <authorList>
            <person name="Kaur S."/>
            <person name="Stinson S.A."/>
            <person name="diCenzo G.C."/>
        </authorList>
    </citation>
    <scope>NUCLEOTIDE SEQUENCE</scope>
    <source>
        <strain evidence="9">QUZm001</strain>
    </source>
</reference>
<dbReference type="EMBL" id="JALNTZ010004099">
    <property type="protein sequence ID" value="KAJ3615515.1"/>
    <property type="molecule type" value="Genomic_DNA"/>
</dbReference>
<dbReference type="GO" id="GO:0008270">
    <property type="term" value="F:zinc ion binding"/>
    <property type="evidence" value="ECO:0007669"/>
    <property type="project" value="UniProtKB-KW"/>
</dbReference>
<dbReference type="CDD" id="cd00202">
    <property type="entry name" value="ZnF_GATA"/>
    <property type="match status" value="1"/>
</dbReference>
<keyword evidence="5" id="KW-0804">Transcription</keyword>
<gene>
    <name evidence="9" type="ORF">Zmor_016355</name>
</gene>
<keyword evidence="1" id="KW-0479">Metal-binding</keyword>
<dbReference type="PROSITE" id="PS00344">
    <property type="entry name" value="GATA_ZN_FINGER_1"/>
    <property type="match status" value="1"/>
</dbReference>
<keyword evidence="10" id="KW-1185">Reference proteome</keyword>
<dbReference type="Gene3D" id="3.30.50.10">
    <property type="entry name" value="Erythroid Transcription Factor GATA-1, subunit A"/>
    <property type="match status" value="1"/>
</dbReference>
<keyword evidence="3" id="KW-0862">Zinc</keyword>
<sequence length="522" mass="60265">MLTTDLVHNFGEHSSNFHGLELLSKAAQSIKDKELAEGNKEGIRVQSNSQCNTCGCGYAVSSPETKKIPVVDVNMKKTENSKQKNRKQNSRIIKNKSKFYKKRVLFNPTLQKNKLDHCYVFRFRNLDPSAIVNERDDTRRKLSSACYTTSRLREIETYKTRYSRYGVNIHNPTEQHSVHQLEDFCQIAPLYYDDNIRPTYDKTNNICYSQPCKSKQCFQEKSERAHGRPFSYFCDFSTSSIKGQDNPKRLPLRDSIVDTFPQRRRASTLKCKFCSPHTGKIEYLTPNEERNRVIYSFNKEPFNIFNDEKCCSEHIESTVYVNKQKHILNEGHLNCVTPHSKVNTYYKVNKSTNKFNGTPHEECNNDSGYSNIHTDEESNSNDTANKSNCSYYCKSSSHLILTGPRQCVQCKRTSTPQWRRGPDGKVNLCNACGLKYIHREQKDYKMGLSRTRRFSFKKENRKLSMSGATYTSSAGYTPAPFQSHFEIGSGMYFSQASLSPGNNLKRNRSWVEDCENQTFLRS</sequence>
<evidence type="ECO:0000256" key="7">
    <source>
        <dbReference type="PROSITE-ProRule" id="PRU00094"/>
    </source>
</evidence>
<dbReference type="AlphaFoldDB" id="A0AA38HG52"/>
<comment type="caution">
    <text evidence="9">The sequence shown here is derived from an EMBL/GenBank/DDBJ whole genome shotgun (WGS) entry which is preliminary data.</text>
</comment>
<dbReference type="PANTHER" id="PTHR47172">
    <property type="entry name" value="OS01G0976800 PROTEIN"/>
    <property type="match status" value="1"/>
</dbReference>
<dbReference type="SMART" id="SM00401">
    <property type="entry name" value="ZnF_GATA"/>
    <property type="match status" value="1"/>
</dbReference>
<protein>
    <recommendedName>
        <fullName evidence="8">GATA-type domain-containing protein</fullName>
    </recommendedName>
</protein>
<feature type="domain" description="GATA-type" evidence="8">
    <location>
        <begin position="401"/>
        <end position="436"/>
    </location>
</feature>
<dbReference type="PROSITE" id="PS50114">
    <property type="entry name" value="GATA_ZN_FINGER_2"/>
    <property type="match status" value="1"/>
</dbReference>
<keyword evidence="4" id="KW-0805">Transcription regulation</keyword>
<evidence type="ECO:0000256" key="3">
    <source>
        <dbReference type="ARBA" id="ARBA00022833"/>
    </source>
</evidence>
<evidence type="ECO:0000313" key="9">
    <source>
        <dbReference type="EMBL" id="KAJ3615515.1"/>
    </source>
</evidence>
<dbReference type="Pfam" id="PF00320">
    <property type="entry name" value="GATA"/>
    <property type="match status" value="1"/>
</dbReference>
<evidence type="ECO:0000259" key="8">
    <source>
        <dbReference type="PROSITE" id="PS50114"/>
    </source>
</evidence>
<evidence type="ECO:0000256" key="4">
    <source>
        <dbReference type="ARBA" id="ARBA00023015"/>
    </source>
</evidence>
<dbReference type="InterPro" id="IPR000679">
    <property type="entry name" value="Znf_GATA"/>
</dbReference>
<dbReference type="GO" id="GO:0043565">
    <property type="term" value="F:sequence-specific DNA binding"/>
    <property type="evidence" value="ECO:0007669"/>
    <property type="project" value="InterPro"/>
</dbReference>
<organism evidence="9 10">
    <name type="scientific">Zophobas morio</name>
    <dbReference type="NCBI Taxonomy" id="2755281"/>
    <lineage>
        <taxon>Eukaryota</taxon>
        <taxon>Metazoa</taxon>
        <taxon>Ecdysozoa</taxon>
        <taxon>Arthropoda</taxon>
        <taxon>Hexapoda</taxon>
        <taxon>Insecta</taxon>
        <taxon>Pterygota</taxon>
        <taxon>Neoptera</taxon>
        <taxon>Endopterygota</taxon>
        <taxon>Coleoptera</taxon>
        <taxon>Polyphaga</taxon>
        <taxon>Cucujiformia</taxon>
        <taxon>Tenebrionidae</taxon>
        <taxon>Zophobas</taxon>
    </lineage>
</organism>
<dbReference type="InterPro" id="IPR013088">
    <property type="entry name" value="Znf_NHR/GATA"/>
</dbReference>
<evidence type="ECO:0000256" key="1">
    <source>
        <dbReference type="ARBA" id="ARBA00022723"/>
    </source>
</evidence>
<name>A0AA38HG52_9CUCU</name>
<dbReference type="Proteomes" id="UP001168821">
    <property type="component" value="Unassembled WGS sequence"/>
</dbReference>
<keyword evidence="2 7" id="KW-0863">Zinc-finger</keyword>
<proteinExistence type="predicted"/>
<dbReference type="PANTHER" id="PTHR47172:SF24">
    <property type="entry name" value="GATA ZINC FINGER DOMAIN-CONTAINING PROTEIN 14-RELATED"/>
    <property type="match status" value="1"/>
</dbReference>
<evidence type="ECO:0000256" key="6">
    <source>
        <dbReference type="ARBA" id="ARBA00023242"/>
    </source>
</evidence>
<evidence type="ECO:0000256" key="2">
    <source>
        <dbReference type="ARBA" id="ARBA00022771"/>
    </source>
</evidence>